<dbReference type="Pfam" id="PF01513">
    <property type="entry name" value="NAD_kinase"/>
    <property type="match status" value="1"/>
</dbReference>
<dbReference type="InterPro" id="IPR016064">
    <property type="entry name" value="NAD/diacylglycerol_kinase_sf"/>
</dbReference>
<dbReference type="GO" id="GO:0016301">
    <property type="term" value="F:kinase activity"/>
    <property type="evidence" value="ECO:0007669"/>
    <property type="project" value="UniProtKB-KW"/>
</dbReference>
<dbReference type="PANTHER" id="PTHR40697">
    <property type="entry name" value="ACETOIN CATABOLISM PROTEIN X"/>
    <property type="match status" value="1"/>
</dbReference>
<keyword evidence="2" id="KW-1185">Reference proteome</keyword>
<organism evidence="1 2">
    <name type="scientific">Agarivorans aestuarii</name>
    <dbReference type="NCBI Taxonomy" id="1563703"/>
    <lineage>
        <taxon>Bacteria</taxon>
        <taxon>Pseudomonadati</taxon>
        <taxon>Pseudomonadota</taxon>
        <taxon>Gammaproteobacteria</taxon>
        <taxon>Alteromonadales</taxon>
        <taxon>Alteromonadaceae</taxon>
        <taxon>Agarivorans</taxon>
    </lineage>
</organism>
<keyword evidence="1" id="KW-0808">Transferase</keyword>
<comment type="caution">
    <text evidence="1">The sequence shown here is derived from an EMBL/GenBank/DDBJ whole genome shotgun (WGS) entry which is preliminary data.</text>
</comment>
<dbReference type="SUPFAM" id="SSF111331">
    <property type="entry name" value="NAD kinase/diacylglycerol kinase-like"/>
    <property type="match status" value="1"/>
</dbReference>
<dbReference type="EMBL" id="JAYDYW010000004">
    <property type="protein sequence ID" value="MEE1672936.1"/>
    <property type="molecule type" value="Genomic_DNA"/>
</dbReference>
<dbReference type="Pfam" id="PF20143">
    <property type="entry name" value="NAD_kinase_C"/>
    <property type="match status" value="1"/>
</dbReference>
<protein>
    <submittedName>
        <fullName evidence="1">ATP-NAD kinase family protein</fullName>
    </submittedName>
</protein>
<proteinExistence type="predicted"/>
<dbReference type="PANTHER" id="PTHR40697:SF2">
    <property type="entry name" value="ATP-NAD KINASE-RELATED"/>
    <property type="match status" value="1"/>
</dbReference>
<dbReference type="RefSeq" id="WP_329774328.1">
    <property type="nucleotide sequence ID" value="NZ_JAYDYW010000004.1"/>
</dbReference>
<dbReference type="PIRSF" id="PIRSF016907">
    <property type="entry name" value="Kin_ATP-NAD"/>
    <property type="match status" value="1"/>
</dbReference>
<evidence type="ECO:0000313" key="2">
    <source>
        <dbReference type="Proteomes" id="UP001310248"/>
    </source>
</evidence>
<keyword evidence="1" id="KW-0418">Kinase</keyword>
<dbReference type="InterPro" id="IPR039065">
    <property type="entry name" value="AcoX-like"/>
</dbReference>
<name>A0ABU7G0J3_9ALTE</name>
<dbReference type="Proteomes" id="UP001310248">
    <property type="component" value="Unassembled WGS sequence"/>
</dbReference>
<reference evidence="1 2" key="2">
    <citation type="submission" date="2023-12" db="EMBL/GenBank/DDBJ databases">
        <authorList>
            <consortium name="Cladostephus spongiosus"/>
            <person name="Lorente B."/>
            <person name="Cabral C."/>
            <person name="Frias J."/>
            <person name="Faria J."/>
            <person name="Toubarro D."/>
        </authorList>
    </citation>
    <scope>NUCLEOTIDE SEQUENCE [LARGE SCALE GENOMIC DNA]</scope>
    <source>
        <strain evidence="1 2">ZMCS4</strain>
    </source>
</reference>
<evidence type="ECO:0000313" key="1">
    <source>
        <dbReference type="EMBL" id="MEE1672936.1"/>
    </source>
</evidence>
<accession>A0ABU7G0J3</accession>
<sequence>MIKLGLIVNPIAGVGGSVALKGSDGVSEKALARGAEKKANLRAEQALRALSDIKQEFVVYTASGEMGESLCQKLSLPHEVVYQAQQPSQASDTQQAAKQLAELGIELLVFAGGDGTARDVLGAVGEGTKCLGIPAGCKIHSGVYGVTPAASGIVIEKLLNGEMLSLKNAEVMDIDEQAFREGRVRAKCFGEMLVPDEVRYVQSVKQGGIESEELVLQDIAAEVIELLENVQFIAGSGSTVAAIMQELSLPNTLLGVDLVKDHQIVQEDLTAAELINRISDVKTKLLITPIGGQGHLFGRGNQQLSPAVIRKLGRDNIVVVASKTKLKSLHGRPLIVDTGDTELDNYLSGSIKVITGYRDYIMYRVSNPENEVTDAQELCHPAADLPEQPRH</sequence>
<reference evidence="2" key="1">
    <citation type="submission" date="2023-07" db="EMBL/GenBank/DDBJ databases">
        <title>Draft genome sequence of Agarivorans aestuarii strain ZMCS4, a CAZymes producing bacteria isolated from the marine brown algae Clodostephus spongiosus.</title>
        <authorList>
            <person name="Lorente B."/>
            <person name="Cabral C."/>
            <person name="Frias J."/>
            <person name="Faria J."/>
            <person name="Toubarro D."/>
        </authorList>
    </citation>
    <scope>NUCLEOTIDE SEQUENCE [LARGE SCALE GENOMIC DNA]</scope>
    <source>
        <strain evidence="2">ZMCS4</strain>
    </source>
</reference>
<dbReference type="InterPro" id="IPR017438">
    <property type="entry name" value="ATP-NAD_kinase_N"/>
</dbReference>
<gene>
    <name evidence="1" type="ORF">SNR37_002347</name>
</gene>
<dbReference type="InterPro" id="IPR011386">
    <property type="entry name" value="Put_ATP-NAD_kin"/>
</dbReference>
<dbReference type="Gene3D" id="3.40.50.10330">
    <property type="entry name" value="Probable inorganic polyphosphate/atp-NAD kinase, domain 1"/>
    <property type="match status" value="1"/>
</dbReference>
<dbReference type="InterPro" id="IPR002504">
    <property type="entry name" value="NADK"/>
</dbReference>